<accession>A0A0G4L801</accession>
<proteinExistence type="predicted"/>
<protein>
    <recommendedName>
        <fullName evidence="2">Nephrocystin 3-like N-terminal domain-containing protein</fullName>
    </recommendedName>
</protein>
<evidence type="ECO:0000313" key="4">
    <source>
        <dbReference type="Proteomes" id="UP000045706"/>
    </source>
</evidence>
<dbReference type="InterPro" id="IPR056884">
    <property type="entry name" value="NPHP3-like_N"/>
</dbReference>
<feature type="domain" description="Nephrocystin 3-like N-terminal" evidence="2">
    <location>
        <begin position="201"/>
        <end position="383"/>
    </location>
</feature>
<dbReference type="AlphaFoldDB" id="A0A0G4L801"/>
<dbReference type="InterPro" id="IPR027417">
    <property type="entry name" value="P-loop_NTPase"/>
</dbReference>
<evidence type="ECO:0000256" key="1">
    <source>
        <dbReference type="ARBA" id="ARBA00022737"/>
    </source>
</evidence>
<sequence length="448" mass="50882">MAEVIGLSASIIAIVDLSAKLASHCKFYVENVQNARADFCKLLIEITSVGNAIDILQFLIDNDPDFESDQLSTLSGESGSIAGCLDALKQLEAMLPPPEDNVSSSSRLSMKSRMRDIATRLTWPSKKTRAMGLLDDIMKHKATIQLVMTGDISKDVKEVKTKVRVIQEQVTDAERHRLLVWLTTINPSGLHRGAHDLYEKGTGDWIFQDPAWKLWVDPEAKEPQCLWLKGIPGAGKTVLASWLFHSLKLTHEKWPALRSSTGTTSNRKRQPSDSLSIAHIYYYCHHTHNCNETLPFLRWVINQLCRQSESIPQHLIDIFRSDLQPSVQQLLDSLAFIINMWDSVYIVIDALDESKPRTELLKLLHKLGTEHRFQKLKIIATSRDYQDIDDNMAPFATSVDMSNPFVEEDIRKFTFNDLERRRTTDFKYLDQAFINEAADIISIKAEGM</sequence>
<dbReference type="EMBL" id="CVQI01008668">
    <property type="protein sequence ID" value="CRK18104.1"/>
    <property type="molecule type" value="Genomic_DNA"/>
</dbReference>
<keyword evidence="1" id="KW-0677">Repeat</keyword>
<dbReference type="Gene3D" id="3.40.50.300">
    <property type="entry name" value="P-loop containing nucleotide triphosphate hydrolases"/>
    <property type="match status" value="1"/>
</dbReference>
<organism evidence="3 4">
    <name type="scientific">Verticillium longisporum</name>
    <name type="common">Verticillium dahliae var. longisporum</name>
    <dbReference type="NCBI Taxonomy" id="100787"/>
    <lineage>
        <taxon>Eukaryota</taxon>
        <taxon>Fungi</taxon>
        <taxon>Dikarya</taxon>
        <taxon>Ascomycota</taxon>
        <taxon>Pezizomycotina</taxon>
        <taxon>Sordariomycetes</taxon>
        <taxon>Hypocreomycetidae</taxon>
        <taxon>Glomerellales</taxon>
        <taxon>Plectosphaerellaceae</taxon>
        <taxon>Verticillium</taxon>
    </lineage>
</organism>
<gene>
    <name evidence="3" type="ORF">BN1723_011502</name>
</gene>
<dbReference type="PANTHER" id="PTHR10039">
    <property type="entry name" value="AMELOGENIN"/>
    <property type="match status" value="1"/>
</dbReference>
<evidence type="ECO:0000313" key="3">
    <source>
        <dbReference type="EMBL" id="CRK18104.1"/>
    </source>
</evidence>
<reference evidence="4" key="1">
    <citation type="submission" date="2015-05" db="EMBL/GenBank/DDBJ databases">
        <authorList>
            <person name="Fogelqvist Johan"/>
        </authorList>
    </citation>
    <scope>NUCLEOTIDE SEQUENCE [LARGE SCALE GENOMIC DNA]</scope>
</reference>
<name>A0A0G4L801_VERLO</name>
<dbReference type="PANTHER" id="PTHR10039:SF16">
    <property type="entry name" value="GPI INOSITOL-DEACYLASE"/>
    <property type="match status" value="1"/>
</dbReference>
<dbReference type="Proteomes" id="UP000045706">
    <property type="component" value="Unassembled WGS sequence"/>
</dbReference>
<evidence type="ECO:0000259" key="2">
    <source>
        <dbReference type="Pfam" id="PF24883"/>
    </source>
</evidence>
<dbReference type="Pfam" id="PF24883">
    <property type="entry name" value="NPHP3_N"/>
    <property type="match status" value="1"/>
</dbReference>
<dbReference type="SUPFAM" id="SSF52540">
    <property type="entry name" value="P-loop containing nucleoside triphosphate hydrolases"/>
    <property type="match status" value="1"/>
</dbReference>